<reference evidence="1 2" key="1">
    <citation type="submission" date="2018-07" db="EMBL/GenBank/DDBJ databases">
        <title>Genomic Encyclopedia of Type Strains, Phase IV (KMG-IV): sequencing the most valuable type-strain genomes for metagenomic binning, comparative biology and taxonomic classification.</title>
        <authorList>
            <person name="Goeker M."/>
        </authorList>
    </citation>
    <scope>NUCLEOTIDE SEQUENCE [LARGE SCALE GENOMIC DNA]</scope>
    <source>
        <strain evidence="1 2">DSM 21410</strain>
    </source>
</reference>
<accession>A0A368ZZC4</accession>
<sequence>MRQAVIFIDSDCVLCEKISHWIARVDKENKILLSNLGGITHSQYSTTSPEKEYVQMMYNGKWFKGPEVFFKLLDILGFPYKLLKIFNLLPGPVLWFIYSHIARRRYVIFGRKQTCVLQNPKLKEKFLP</sequence>
<evidence type="ECO:0000313" key="1">
    <source>
        <dbReference type="EMBL" id="RCX02305.1"/>
    </source>
</evidence>
<dbReference type="AlphaFoldDB" id="A0A368ZZC4"/>
<keyword evidence="2" id="KW-1185">Reference proteome</keyword>
<dbReference type="Pfam" id="PF04134">
    <property type="entry name" value="DCC1-like"/>
    <property type="match status" value="1"/>
</dbReference>
<name>A0A368ZZC4_9FLAO</name>
<dbReference type="InterPro" id="IPR052927">
    <property type="entry name" value="DCC_oxidoreductase"/>
</dbReference>
<dbReference type="PANTHER" id="PTHR33639">
    <property type="entry name" value="THIOL-DISULFIDE OXIDOREDUCTASE DCC"/>
    <property type="match status" value="1"/>
</dbReference>
<comment type="caution">
    <text evidence="1">The sequence shown here is derived from an EMBL/GenBank/DDBJ whole genome shotgun (WGS) entry which is preliminary data.</text>
</comment>
<protein>
    <submittedName>
        <fullName evidence="1">Putative DCC family thiol-disulfide oxidoreductase YuxK</fullName>
    </submittedName>
</protein>
<organism evidence="1 2">
    <name type="scientific">Schleiferia thermophila</name>
    <dbReference type="NCBI Taxonomy" id="884107"/>
    <lineage>
        <taxon>Bacteria</taxon>
        <taxon>Pseudomonadati</taxon>
        <taxon>Bacteroidota</taxon>
        <taxon>Flavobacteriia</taxon>
        <taxon>Flavobacteriales</taxon>
        <taxon>Schleiferiaceae</taxon>
        <taxon>Schleiferia</taxon>
    </lineage>
</organism>
<dbReference type="RefSeq" id="WP_114366402.1">
    <property type="nucleotide sequence ID" value="NZ_BHZF01000006.1"/>
</dbReference>
<evidence type="ECO:0000313" key="2">
    <source>
        <dbReference type="Proteomes" id="UP000253517"/>
    </source>
</evidence>
<dbReference type="EMBL" id="QPJS01000004">
    <property type="protein sequence ID" value="RCX02305.1"/>
    <property type="molecule type" value="Genomic_DNA"/>
</dbReference>
<dbReference type="PANTHER" id="PTHR33639:SF2">
    <property type="entry name" value="DUF393 DOMAIN-CONTAINING PROTEIN"/>
    <property type="match status" value="1"/>
</dbReference>
<proteinExistence type="predicted"/>
<gene>
    <name evidence="1" type="ORF">DES35_10464</name>
</gene>
<dbReference type="InterPro" id="IPR007263">
    <property type="entry name" value="DCC1-like"/>
</dbReference>
<dbReference type="Proteomes" id="UP000253517">
    <property type="component" value="Unassembled WGS sequence"/>
</dbReference>
<dbReference type="GO" id="GO:0015035">
    <property type="term" value="F:protein-disulfide reductase activity"/>
    <property type="evidence" value="ECO:0007669"/>
    <property type="project" value="InterPro"/>
</dbReference>